<comment type="caution">
    <text evidence="2">The sequence shown here is derived from an EMBL/GenBank/DDBJ whole genome shotgun (WGS) entry which is preliminary data.</text>
</comment>
<dbReference type="GO" id="GO:0005829">
    <property type="term" value="C:cytosol"/>
    <property type="evidence" value="ECO:0007669"/>
    <property type="project" value="TreeGrafter"/>
</dbReference>
<dbReference type="GO" id="GO:0005634">
    <property type="term" value="C:nucleus"/>
    <property type="evidence" value="ECO:0007669"/>
    <property type="project" value="TreeGrafter"/>
</dbReference>
<dbReference type="GeneID" id="64601569"/>
<dbReference type="Pfam" id="PF16507">
    <property type="entry name" value="HEAT_PSME4_mid"/>
    <property type="match status" value="1"/>
</dbReference>
<dbReference type="OrthoDB" id="17907at2759"/>
<dbReference type="Proteomes" id="UP000719766">
    <property type="component" value="Unassembled WGS sequence"/>
</dbReference>
<evidence type="ECO:0000313" key="3">
    <source>
        <dbReference type="Proteomes" id="UP000719766"/>
    </source>
</evidence>
<protein>
    <recommendedName>
        <fullName evidence="1">Proteasome activator Blm10 middle HEAT repeats region domain-containing protein</fullName>
    </recommendedName>
</protein>
<feature type="domain" description="Proteasome activator Blm10 middle HEAT repeats region" evidence="1">
    <location>
        <begin position="47"/>
        <end position="223"/>
    </location>
</feature>
<dbReference type="EMBL" id="JABBWE010000110">
    <property type="protein sequence ID" value="KAG1785472.1"/>
    <property type="molecule type" value="Genomic_DNA"/>
</dbReference>
<dbReference type="RefSeq" id="XP_041152955.1">
    <property type="nucleotide sequence ID" value="XM_041307805.1"/>
</dbReference>
<dbReference type="GO" id="GO:0016504">
    <property type="term" value="F:peptidase activator activity"/>
    <property type="evidence" value="ECO:0007669"/>
    <property type="project" value="InterPro"/>
</dbReference>
<dbReference type="InterPro" id="IPR032430">
    <property type="entry name" value="Blm10_mid"/>
</dbReference>
<dbReference type="PANTHER" id="PTHR32170">
    <property type="entry name" value="PROTEASOME ACTIVATOR COMPLEX SUBUNIT 4"/>
    <property type="match status" value="1"/>
</dbReference>
<proteinExistence type="predicted"/>
<evidence type="ECO:0000259" key="1">
    <source>
        <dbReference type="Pfam" id="PF16507"/>
    </source>
</evidence>
<dbReference type="GO" id="GO:0010499">
    <property type="term" value="P:proteasomal ubiquitin-independent protein catabolic process"/>
    <property type="evidence" value="ECO:0007669"/>
    <property type="project" value="TreeGrafter"/>
</dbReference>
<dbReference type="InterPro" id="IPR035309">
    <property type="entry name" value="PSME4"/>
</dbReference>
<dbReference type="GO" id="GO:0070628">
    <property type="term" value="F:proteasome binding"/>
    <property type="evidence" value="ECO:0007669"/>
    <property type="project" value="InterPro"/>
</dbReference>
<accession>A0A9P7AC62</accession>
<gene>
    <name evidence="2" type="ORF">HD556DRAFT_1450694</name>
</gene>
<dbReference type="PANTHER" id="PTHR32170:SF3">
    <property type="entry name" value="PROTEASOME ACTIVATOR COMPLEX SUBUNIT 4"/>
    <property type="match status" value="1"/>
</dbReference>
<organism evidence="2 3">
    <name type="scientific">Suillus plorans</name>
    <dbReference type="NCBI Taxonomy" id="116603"/>
    <lineage>
        <taxon>Eukaryota</taxon>
        <taxon>Fungi</taxon>
        <taxon>Dikarya</taxon>
        <taxon>Basidiomycota</taxon>
        <taxon>Agaricomycotina</taxon>
        <taxon>Agaricomycetes</taxon>
        <taxon>Agaricomycetidae</taxon>
        <taxon>Boletales</taxon>
        <taxon>Suillineae</taxon>
        <taxon>Suillaceae</taxon>
        <taxon>Suillus</taxon>
    </lineage>
</organism>
<reference evidence="2" key="1">
    <citation type="journal article" date="2020" name="New Phytol.">
        <title>Comparative genomics reveals dynamic genome evolution in host specialist ectomycorrhizal fungi.</title>
        <authorList>
            <person name="Lofgren L.A."/>
            <person name="Nguyen N.H."/>
            <person name="Vilgalys R."/>
            <person name="Ruytinx J."/>
            <person name="Liao H.L."/>
            <person name="Branco S."/>
            <person name="Kuo A."/>
            <person name="LaButti K."/>
            <person name="Lipzen A."/>
            <person name="Andreopoulos W."/>
            <person name="Pangilinan J."/>
            <person name="Riley R."/>
            <person name="Hundley H."/>
            <person name="Na H."/>
            <person name="Barry K."/>
            <person name="Grigoriev I.V."/>
            <person name="Stajich J.E."/>
            <person name="Kennedy P.G."/>
        </authorList>
    </citation>
    <scope>NUCLEOTIDE SEQUENCE</scope>
    <source>
        <strain evidence="2">S12</strain>
    </source>
</reference>
<dbReference type="AlphaFoldDB" id="A0A9P7AC62"/>
<keyword evidence="3" id="KW-1185">Reference proteome</keyword>
<evidence type="ECO:0000313" key="2">
    <source>
        <dbReference type="EMBL" id="KAG1785472.1"/>
    </source>
</evidence>
<sequence length="224" mass="24982">MPQFKRSPLHSNNLEVVNETHRTAAVWKMLSGISLSLVSEIIRRPGSGQLFDLVLNLVFDYAAINVKSNAIRASGQLVACLARAQPQKTLDKFLPSCISRIQEELKCGTSSVRTTSARDLVPSDTTLHWNMLILCGRLAYGAHALLKRKEDIMDLLSLLLNKTKNERGYTGTAAIVTRAMHALSGVYPSDNRFVNEDVRNQSEFGKSHNAQWSRPYEAKDVKVE</sequence>
<name>A0A9P7AC62_9AGAM</name>